<dbReference type="Pfam" id="PF19124">
    <property type="entry name" value="DUF5808"/>
    <property type="match status" value="1"/>
</dbReference>
<feature type="transmembrane region" description="Helical" evidence="2">
    <location>
        <begin position="355"/>
        <end position="373"/>
    </location>
</feature>
<keyword evidence="2" id="KW-0812">Transmembrane</keyword>
<keyword evidence="2" id="KW-0472">Membrane</keyword>
<dbReference type="InterPro" id="IPR012867">
    <property type="entry name" value="DUF1648"/>
</dbReference>
<feature type="domain" description="DUF1648" evidence="3">
    <location>
        <begin position="146"/>
        <end position="189"/>
    </location>
</feature>
<dbReference type="PANTHER" id="PTHR37810">
    <property type="entry name" value="IMMUNITY PROTEIN SDPI"/>
    <property type="match status" value="1"/>
</dbReference>
<sequence>MTGALLIQAGLPPLLLLLLWLTPALTAPTLPFGVRIPAERTREPVVAEQRRAYRRLVGVLGGVVTVAGVAVVLATASAAVSLLAALAVGAVGLAGYLRAHRAISAAKRHGDWYRGLRQVVVADTGLRTDPTRFPWPWAAPALLLPLGTAVAGVVRYPSMPDRLATHFGASGTVDHLAAKSVGSAFAPVLAQLVTTAVILLVSRLAFRARPDLDPARVRTTVLQHRRYLVLMARTLLLLAGCVDLTALLAAWRIWDGARTLTPLPLLAPTLLGLAVTIGTAVRCGQNGSRLRVVSQEERAPQDERALPGTGEPLTRQDDDRHWRLGGLAYVNRRDPAFLVPKRFGVGWTVNYGSPYTLLLLAVLVGFAVAMPLLTR</sequence>
<feature type="compositionally biased region" description="Basic and acidic residues" evidence="1">
    <location>
        <begin position="294"/>
        <end position="305"/>
    </location>
</feature>
<dbReference type="Pfam" id="PF07853">
    <property type="entry name" value="DUF1648"/>
    <property type="match status" value="1"/>
</dbReference>
<name>A0ABN1WXY4_9ACTN</name>
<evidence type="ECO:0000313" key="5">
    <source>
        <dbReference type="EMBL" id="GAA1268552.1"/>
    </source>
</evidence>
<feature type="domain" description="DUF5808" evidence="4">
    <location>
        <begin position="334"/>
        <end position="355"/>
    </location>
</feature>
<dbReference type="Proteomes" id="UP001500037">
    <property type="component" value="Unassembled WGS sequence"/>
</dbReference>
<evidence type="ECO:0000259" key="4">
    <source>
        <dbReference type="Pfam" id="PF19124"/>
    </source>
</evidence>
<evidence type="ECO:0000259" key="3">
    <source>
        <dbReference type="Pfam" id="PF07853"/>
    </source>
</evidence>
<reference evidence="6" key="1">
    <citation type="journal article" date="2019" name="Int. J. Syst. Evol. Microbiol.">
        <title>The Global Catalogue of Microorganisms (GCM) 10K type strain sequencing project: providing services to taxonomists for standard genome sequencing and annotation.</title>
        <authorList>
            <consortium name="The Broad Institute Genomics Platform"/>
            <consortium name="The Broad Institute Genome Sequencing Center for Infectious Disease"/>
            <person name="Wu L."/>
            <person name="Ma J."/>
        </authorList>
    </citation>
    <scope>NUCLEOTIDE SEQUENCE [LARGE SCALE GENOMIC DNA]</scope>
    <source>
        <strain evidence="6">JCM 13004</strain>
    </source>
</reference>
<evidence type="ECO:0000313" key="6">
    <source>
        <dbReference type="Proteomes" id="UP001500037"/>
    </source>
</evidence>
<protein>
    <submittedName>
        <fullName evidence="5">DUF5808 domain-containing protein</fullName>
    </submittedName>
</protein>
<evidence type="ECO:0000256" key="2">
    <source>
        <dbReference type="SAM" id="Phobius"/>
    </source>
</evidence>
<dbReference type="PANTHER" id="PTHR37810:SF9">
    <property type="entry name" value="MEMBRANE PROTEIN"/>
    <property type="match status" value="1"/>
</dbReference>
<gene>
    <name evidence="5" type="ORF">GCM10009665_66490</name>
</gene>
<keyword evidence="6" id="KW-1185">Reference proteome</keyword>
<comment type="caution">
    <text evidence="5">The sequence shown here is derived from an EMBL/GenBank/DDBJ whole genome shotgun (WGS) entry which is preliminary data.</text>
</comment>
<proteinExistence type="predicted"/>
<feature type="transmembrane region" description="Helical" evidence="2">
    <location>
        <begin position="137"/>
        <end position="156"/>
    </location>
</feature>
<feature type="transmembrane region" description="Helical" evidence="2">
    <location>
        <begin position="263"/>
        <end position="281"/>
    </location>
</feature>
<dbReference type="RefSeq" id="WP_344445872.1">
    <property type="nucleotide sequence ID" value="NZ_BAAALF010000192.1"/>
</dbReference>
<dbReference type="EMBL" id="BAAALF010000192">
    <property type="protein sequence ID" value="GAA1268552.1"/>
    <property type="molecule type" value="Genomic_DNA"/>
</dbReference>
<feature type="transmembrane region" description="Helical" evidence="2">
    <location>
        <begin position="184"/>
        <end position="206"/>
    </location>
</feature>
<dbReference type="InterPro" id="IPR043831">
    <property type="entry name" value="DUF5808"/>
</dbReference>
<accession>A0ABN1WXY4</accession>
<evidence type="ECO:0000256" key="1">
    <source>
        <dbReference type="SAM" id="MobiDB-lite"/>
    </source>
</evidence>
<feature type="transmembrane region" description="Helical" evidence="2">
    <location>
        <begin position="227"/>
        <end position="251"/>
    </location>
</feature>
<feature type="region of interest" description="Disordered" evidence="1">
    <location>
        <begin position="294"/>
        <end position="315"/>
    </location>
</feature>
<keyword evidence="2" id="KW-1133">Transmembrane helix</keyword>
<feature type="transmembrane region" description="Helical" evidence="2">
    <location>
        <begin position="64"/>
        <end position="97"/>
    </location>
</feature>
<organism evidence="5 6">
    <name type="scientific">Kitasatospora nipponensis</name>
    <dbReference type="NCBI Taxonomy" id="258049"/>
    <lineage>
        <taxon>Bacteria</taxon>
        <taxon>Bacillati</taxon>
        <taxon>Actinomycetota</taxon>
        <taxon>Actinomycetes</taxon>
        <taxon>Kitasatosporales</taxon>
        <taxon>Streptomycetaceae</taxon>
        <taxon>Kitasatospora</taxon>
    </lineage>
</organism>